<sequence length="303" mass="33127">MSQDLEQKYINAGVNFTSGRHDTYPYIDPTHNDLNGKYVLITGASKGLGKAAALSYARSGASGIALGARSPLEPVVEEVLAAAKSAGRPEPRIVTLSLDVTDRHSVEAAAQKISGIFDGRLDILINNAGHLSKCVSILDSDPDDWWRGWEVNVKGVYLVTRAFLPLLLKSSWKTVINISSVGAVMTLQNNSAYGSAKLASLRFTEYISQDHGEGTDGVIAIAVHPGHVRTELAMNLPEHLYALLTDSPELAGDTLAWVGRERREWLSGRYVSANWDMEEFIEKKEEIIRGDLLKVRMAIKLPS</sequence>
<dbReference type="GeneID" id="63849307"/>
<dbReference type="GO" id="GO:0016491">
    <property type="term" value="F:oxidoreductase activity"/>
    <property type="evidence" value="ECO:0007669"/>
    <property type="project" value="UniProtKB-KW"/>
</dbReference>
<evidence type="ECO:0000313" key="6">
    <source>
        <dbReference type="Proteomes" id="UP000800039"/>
    </source>
</evidence>
<dbReference type="Proteomes" id="UP000800039">
    <property type="component" value="Unassembled WGS sequence"/>
</dbReference>
<protein>
    <submittedName>
        <fullName evidence="5">Oxidoreductase-like protein</fullName>
    </submittedName>
</protein>
<comment type="similarity">
    <text evidence="1 4">Belongs to the short-chain dehydrogenases/reductases (SDR) family.</text>
</comment>
<dbReference type="PRINTS" id="PR00080">
    <property type="entry name" value="SDRFAMILY"/>
</dbReference>
<dbReference type="Pfam" id="PF00106">
    <property type="entry name" value="adh_short"/>
    <property type="match status" value="1"/>
</dbReference>
<evidence type="ECO:0000256" key="1">
    <source>
        <dbReference type="ARBA" id="ARBA00006484"/>
    </source>
</evidence>
<name>A0A9P4GER7_9PLEO</name>
<comment type="caution">
    <text evidence="5">The sequence shown here is derived from an EMBL/GenBank/DDBJ whole genome shotgun (WGS) entry which is preliminary data.</text>
</comment>
<dbReference type="PRINTS" id="PR00081">
    <property type="entry name" value="GDHRDH"/>
</dbReference>
<dbReference type="CDD" id="cd05233">
    <property type="entry name" value="SDR_c"/>
    <property type="match status" value="1"/>
</dbReference>
<dbReference type="InterPro" id="IPR002347">
    <property type="entry name" value="SDR_fam"/>
</dbReference>
<evidence type="ECO:0000256" key="2">
    <source>
        <dbReference type="ARBA" id="ARBA00022857"/>
    </source>
</evidence>
<keyword evidence="3" id="KW-0560">Oxidoreductase</keyword>
<dbReference type="EMBL" id="ML976617">
    <property type="protein sequence ID" value="KAF1844109.1"/>
    <property type="molecule type" value="Genomic_DNA"/>
</dbReference>
<dbReference type="PANTHER" id="PTHR43391:SF14">
    <property type="entry name" value="DEHYDROGENASE_REDUCTASE SDR FAMILY PROTEIN 7-LIKE"/>
    <property type="match status" value="1"/>
</dbReference>
<evidence type="ECO:0000313" key="5">
    <source>
        <dbReference type="EMBL" id="KAF1844109.1"/>
    </source>
</evidence>
<organism evidence="5 6">
    <name type="scientific">Cucurbitaria berberidis CBS 394.84</name>
    <dbReference type="NCBI Taxonomy" id="1168544"/>
    <lineage>
        <taxon>Eukaryota</taxon>
        <taxon>Fungi</taxon>
        <taxon>Dikarya</taxon>
        <taxon>Ascomycota</taxon>
        <taxon>Pezizomycotina</taxon>
        <taxon>Dothideomycetes</taxon>
        <taxon>Pleosporomycetidae</taxon>
        <taxon>Pleosporales</taxon>
        <taxon>Pleosporineae</taxon>
        <taxon>Cucurbitariaceae</taxon>
        <taxon>Cucurbitaria</taxon>
    </lineage>
</organism>
<dbReference type="Gene3D" id="3.40.50.720">
    <property type="entry name" value="NAD(P)-binding Rossmann-like Domain"/>
    <property type="match status" value="1"/>
</dbReference>
<keyword evidence="6" id="KW-1185">Reference proteome</keyword>
<reference evidence="5" key="1">
    <citation type="submission" date="2020-01" db="EMBL/GenBank/DDBJ databases">
        <authorList>
            <consortium name="DOE Joint Genome Institute"/>
            <person name="Haridas S."/>
            <person name="Albert R."/>
            <person name="Binder M."/>
            <person name="Bloem J."/>
            <person name="Labutti K."/>
            <person name="Salamov A."/>
            <person name="Andreopoulos B."/>
            <person name="Baker S.E."/>
            <person name="Barry K."/>
            <person name="Bills G."/>
            <person name="Bluhm B.H."/>
            <person name="Cannon C."/>
            <person name="Castanera R."/>
            <person name="Culley D.E."/>
            <person name="Daum C."/>
            <person name="Ezra D."/>
            <person name="Gonzalez J.B."/>
            <person name="Henrissat B."/>
            <person name="Kuo A."/>
            <person name="Liang C."/>
            <person name="Lipzen A."/>
            <person name="Lutzoni F."/>
            <person name="Magnuson J."/>
            <person name="Mondo S."/>
            <person name="Nolan M."/>
            <person name="Ohm R."/>
            <person name="Pangilinan J."/>
            <person name="Park H.-J."/>
            <person name="Ramirez L."/>
            <person name="Alfaro M."/>
            <person name="Sun H."/>
            <person name="Tritt A."/>
            <person name="Yoshinaga Y."/>
            <person name="Zwiers L.-H."/>
            <person name="Turgeon B.G."/>
            <person name="Goodwin S.B."/>
            <person name="Spatafora J.W."/>
            <person name="Crous P.W."/>
            <person name="Grigoriev I.V."/>
        </authorList>
    </citation>
    <scope>NUCLEOTIDE SEQUENCE</scope>
    <source>
        <strain evidence="5">CBS 394.84</strain>
    </source>
</reference>
<proteinExistence type="inferred from homology"/>
<gene>
    <name evidence="5" type="ORF">K460DRAFT_357741</name>
</gene>
<evidence type="ECO:0000256" key="3">
    <source>
        <dbReference type="ARBA" id="ARBA00023002"/>
    </source>
</evidence>
<keyword evidence="2" id="KW-0521">NADP</keyword>
<dbReference type="SUPFAM" id="SSF51735">
    <property type="entry name" value="NAD(P)-binding Rossmann-fold domains"/>
    <property type="match status" value="1"/>
</dbReference>
<evidence type="ECO:0000256" key="4">
    <source>
        <dbReference type="RuleBase" id="RU000363"/>
    </source>
</evidence>
<dbReference type="InterPro" id="IPR036291">
    <property type="entry name" value="NAD(P)-bd_dom_sf"/>
</dbReference>
<dbReference type="AlphaFoldDB" id="A0A9P4GER7"/>
<dbReference type="OrthoDB" id="1933717at2759"/>
<accession>A0A9P4GER7</accession>
<dbReference type="PANTHER" id="PTHR43391">
    <property type="entry name" value="RETINOL DEHYDROGENASE-RELATED"/>
    <property type="match status" value="1"/>
</dbReference>
<dbReference type="RefSeq" id="XP_040786672.1">
    <property type="nucleotide sequence ID" value="XM_040932055.1"/>
</dbReference>